<dbReference type="Pfam" id="PF00226">
    <property type="entry name" value="DnaJ"/>
    <property type="match status" value="1"/>
</dbReference>
<dbReference type="EMBL" id="DLUI01000085">
    <property type="protein sequence ID" value="DAB38417.1"/>
    <property type="molecule type" value="Genomic_DNA"/>
</dbReference>
<dbReference type="AlphaFoldDB" id="A0A2D3WGT6"/>
<accession>A0A2D3WGT6</accession>
<dbReference type="CDD" id="cd06257">
    <property type="entry name" value="DnaJ"/>
    <property type="match status" value="1"/>
</dbReference>
<gene>
    <name evidence="3" type="ORF">CFH83_06100</name>
    <name evidence="2" type="ORF">CFH83_06715</name>
</gene>
<evidence type="ECO:0000313" key="3">
    <source>
        <dbReference type="EMBL" id="DAB38417.1"/>
    </source>
</evidence>
<dbReference type="SUPFAM" id="SSF46565">
    <property type="entry name" value="Chaperone J-domain"/>
    <property type="match status" value="1"/>
</dbReference>
<dbReference type="PROSITE" id="PS50076">
    <property type="entry name" value="DNAJ_2"/>
    <property type="match status" value="1"/>
</dbReference>
<dbReference type="PRINTS" id="PR00625">
    <property type="entry name" value="JDOMAIN"/>
</dbReference>
<dbReference type="RefSeq" id="WP_299805466.1">
    <property type="nucleotide sequence ID" value="NZ_DLUI01000085.1"/>
</dbReference>
<dbReference type="InterPro" id="IPR050817">
    <property type="entry name" value="DjlA_DnaK_co-chaperone"/>
</dbReference>
<organism evidence="2 4">
    <name type="scientific">Sulfuricurvum kujiense</name>
    <dbReference type="NCBI Taxonomy" id="148813"/>
    <lineage>
        <taxon>Bacteria</taxon>
        <taxon>Pseudomonadati</taxon>
        <taxon>Campylobacterota</taxon>
        <taxon>Epsilonproteobacteria</taxon>
        <taxon>Campylobacterales</taxon>
        <taxon>Sulfurimonadaceae</taxon>
        <taxon>Sulfuricurvum</taxon>
    </lineage>
</organism>
<proteinExistence type="predicted"/>
<dbReference type="Proteomes" id="UP000228859">
    <property type="component" value="Unassembled WGS sequence"/>
</dbReference>
<feature type="domain" description="J" evidence="1">
    <location>
        <begin position="9"/>
        <end position="77"/>
    </location>
</feature>
<dbReference type="SMART" id="SM00271">
    <property type="entry name" value="DnaJ"/>
    <property type="match status" value="1"/>
</dbReference>
<dbReference type="InterPro" id="IPR036869">
    <property type="entry name" value="J_dom_sf"/>
</dbReference>
<sequence length="96" mass="11344">MLSFDTLIKAKTLLGLSDKATLSDIKTRYKNMMQQWHPDKHPDDTDTAHAMSTQINEAYAILLEYCSKYEFNFDEEHLREKTLTPQEWWTKKFGGR</sequence>
<dbReference type="Gene3D" id="1.10.287.110">
    <property type="entry name" value="DnaJ domain"/>
    <property type="match status" value="1"/>
</dbReference>
<dbReference type="EMBL" id="DLUI01000097">
    <property type="protein sequence ID" value="DAB38290.1"/>
    <property type="molecule type" value="Genomic_DNA"/>
</dbReference>
<reference evidence="2" key="2">
    <citation type="submission" date="2017-06" db="EMBL/GenBank/DDBJ databases">
        <authorList>
            <person name="Kim H.J."/>
            <person name="Triplett B.A."/>
        </authorList>
    </citation>
    <scope>NUCLEOTIDE SEQUENCE</scope>
    <source>
        <strain evidence="2">UBA12443</strain>
    </source>
</reference>
<evidence type="ECO:0000313" key="4">
    <source>
        <dbReference type="Proteomes" id="UP000228859"/>
    </source>
</evidence>
<name>A0A2D3WGT6_9BACT</name>
<evidence type="ECO:0000259" key="1">
    <source>
        <dbReference type="PROSITE" id="PS50076"/>
    </source>
</evidence>
<comment type="caution">
    <text evidence="2">The sequence shown here is derived from an EMBL/GenBank/DDBJ whole genome shotgun (WGS) entry which is preliminary data.</text>
</comment>
<dbReference type="PANTHER" id="PTHR24074">
    <property type="entry name" value="CO-CHAPERONE PROTEIN DJLA"/>
    <property type="match status" value="1"/>
</dbReference>
<reference evidence="2 4" key="1">
    <citation type="journal article" date="2017" name="Front. Microbiol.">
        <title>Comparative Genomic Analysis of the Class Epsilonproteobacteria and Proposed Reclassification to Epsilonbacteraeota (phyl. nov.).</title>
        <authorList>
            <person name="Waite D.W."/>
            <person name="Vanwonterghem I."/>
            <person name="Rinke C."/>
            <person name="Parks D.H."/>
            <person name="Zhang Y."/>
            <person name="Takai K."/>
            <person name="Sievert S.M."/>
            <person name="Simon J."/>
            <person name="Campbell B.J."/>
            <person name="Hanson T.E."/>
            <person name="Woyke T."/>
            <person name="Klotz M.G."/>
            <person name="Hugenholtz P."/>
        </authorList>
    </citation>
    <scope>NUCLEOTIDE SEQUENCE [LARGE SCALE GENOMIC DNA]</scope>
    <source>
        <strain evidence="2">UBA12443</strain>
    </source>
</reference>
<protein>
    <submittedName>
        <fullName evidence="2">Molecular chaperone DnaJ</fullName>
    </submittedName>
</protein>
<evidence type="ECO:0000313" key="2">
    <source>
        <dbReference type="EMBL" id="DAB38290.1"/>
    </source>
</evidence>
<dbReference type="InterPro" id="IPR001623">
    <property type="entry name" value="DnaJ_domain"/>
</dbReference>